<comment type="caution">
    <text evidence="1">The sequence shown here is derived from an EMBL/GenBank/DDBJ whole genome shotgun (WGS) entry which is preliminary data.</text>
</comment>
<gene>
    <name evidence="1" type="ORF">DPMN_031623</name>
</gene>
<dbReference type="InterPro" id="IPR036249">
    <property type="entry name" value="Thioredoxin-like_sf"/>
</dbReference>
<evidence type="ECO:0000313" key="2">
    <source>
        <dbReference type="Proteomes" id="UP000828390"/>
    </source>
</evidence>
<name>A0A9D4M2U7_DREPO</name>
<reference evidence="1" key="2">
    <citation type="submission" date="2020-11" db="EMBL/GenBank/DDBJ databases">
        <authorList>
            <person name="McCartney M.A."/>
            <person name="Auch B."/>
            <person name="Kono T."/>
            <person name="Mallez S."/>
            <person name="Becker A."/>
            <person name="Gohl D.M."/>
            <person name="Silverstein K.A.T."/>
            <person name="Koren S."/>
            <person name="Bechman K.B."/>
            <person name="Herman A."/>
            <person name="Abrahante J.E."/>
            <person name="Garbe J."/>
        </authorList>
    </citation>
    <scope>NUCLEOTIDE SEQUENCE</scope>
    <source>
        <strain evidence="1">Duluth1</strain>
        <tissue evidence="1">Whole animal</tissue>
    </source>
</reference>
<dbReference type="AlphaFoldDB" id="A0A9D4M2U7"/>
<sequence>MRVIFIYSWIRKLHRIVDVRSERGRMHRSRLVFVLILLLVFIQTRAKKGKSLIDSVDDLKEFKKFLRTKTNLLVIFTKSENAASKLMPMFDGVAEDIKGKGSLAIVDCR</sequence>
<accession>A0A9D4M2U7</accession>
<evidence type="ECO:0000313" key="1">
    <source>
        <dbReference type="EMBL" id="KAH3868473.1"/>
    </source>
</evidence>
<proteinExistence type="predicted"/>
<dbReference type="Gene3D" id="3.40.30.10">
    <property type="entry name" value="Glutaredoxin"/>
    <property type="match status" value="1"/>
</dbReference>
<dbReference type="EMBL" id="JAIWYP010000002">
    <property type="protein sequence ID" value="KAH3868473.1"/>
    <property type="molecule type" value="Genomic_DNA"/>
</dbReference>
<dbReference type="Proteomes" id="UP000828390">
    <property type="component" value="Unassembled WGS sequence"/>
</dbReference>
<protein>
    <submittedName>
        <fullName evidence="1">Uncharacterized protein</fullName>
    </submittedName>
</protein>
<dbReference type="SUPFAM" id="SSF52833">
    <property type="entry name" value="Thioredoxin-like"/>
    <property type="match status" value="1"/>
</dbReference>
<reference evidence="1" key="1">
    <citation type="journal article" date="2019" name="bioRxiv">
        <title>The Genome of the Zebra Mussel, Dreissena polymorpha: A Resource for Invasive Species Research.</title>
        <authorList>
            <person name="McCartney M.A."/>
            <person name="Auch B."/>
            <person name="Kono T."/>
            <person name="Mallez S."/>
            <person name="Zhang Y."/>
            <person name="Obille A."/>
            <person name="Becker A."/>
            <person name="Abrahante J.E."/>
            <person name="Garbe J."/>
            <person name="Badalamenti J.P."/>
            <person name="Herman A."/>
            <person name="Mangelson H."/>
            <person name="Liachko I."/>
            <person name="Sullivan S."/>
            <person name="Sone E.D."/>
            <person name="Koren S."/>
            <person name="Silverstein K.A.T."/>
            <person name="Beckman K.B."/>
            <person name="Gohl D.M."/>
        </authorList>
    </citation>
    <scope>NUCLEOTIDE SEQUENCE</scope>
    <source>
        <strain evidence="1">Duluth1</strain>
        <tissue evidence="1">Whole animal</tissue>
    </source>
</reference>
<keyword evidence="2" id="KW-1185">Reference proteome</keyword>
<organism evidence="1 2">
    <name type="scientific">Dreissena polymorpha</name>
    <name type="common">Zebra mussel</name>
    <name type="synonym">Mytilus polymorpha</name>
    <dbReference type="NCBI Taxonomy" id="45954"/>
    <lineage>
        <taxon>Eukaryota</taxon>
        <taxon>Metazoa</taxon>
        <taxon>Spiralia</taxon>
        <taxon>Lophotrochozoa</taxon>
        <taxon>Mollusca</taxon>
        <taxon>Bivalvia</taxon>
        <taxon>Autobranchia</taxon>
        <taxon>Heteroconchia</taxon>
        <taxon>Euheterodonta</taxon>
        <taxon>Imparidentia</taxon>
        <taxon>Neoheterodontei</taxon>
        <taxon>Myida</taxon>
        <taxon>Dreissenoidea</taxon>
        <taxon>Dreissenidae</taxon>
        <taxon>Dreissena</taxon>
    </lineage>
</organism>